<protein>
    <submittedName>
        <fullName evidence="2">Uncharacterized protein</fullName>
    </submittedName>
</protein>
<reference evidence="2" key="1">
    <citation type="submission" date="2020-06" db="EMBL/GenBank/DDBJ databases">
        <title>WGS assembly of Ceratodon purpureus strain R40.</title>
        <authorList>
            <person name="Carey S.B."/>
            <person name="Jenkins J."/>
            <person name="Shu S."/>
            <person name="Lovell J.T."/>
            <person name="Sreedasyam A."/>
            <person name="Maumus F."/>
            <person name="Tiley G.P."/>
            <person name="Fernandez-Pozo N."/>
            <person name="Barry K."/>
            <person name="Chen C."/>
            <person name="Wang M."/>
            <person name="Lipzen A."/>
            <person name="Daum C."/>
            <person name="Saski C.A."/>
            <person name="Payton A.C."/>
            <person name="Mcbreen J.C."/>
            <person name="Conrad R.E."/>
            <person name="Kollar L.M."/>
            <person name="Olsson S."/>
            <person name="Huttunen S."/>
            <person name="Landis J.B."/>
            <person name="Wickett N.J."/>
            <person name="Johnson M.G."/>
            <person name="Rensing S.A."/>
            <person name="Grimwood J."/>
            <person name="Schmutz J."/>
            <person name="Mcdaniel S.F."/>
        </authorList>
    </citation>
    <scope>NUCLEOTIDE SEQUENCE</scope>
    <source>
        <strain evidence="2">R40</strain>
    </source>
</reference>
<sequence>MVHHQKLLLLAFSFSSVSSWFSLTGGVIHSRGSAILACSIQQLVEGLPWK</sequence>
<dbReference type="Proteomes" id="UP000822688">
    <property type="component" value="Chromosome 2"/>
</dbReference>
<gene>
    <name evidence="2" type="ORF">KC19_2G054100</name>
</gene>
<keyword evidence="3" id="KW-1185">Reference proteome</keyword>
<evidence type="ECO:0000256" key="1">
    <source>
        <dbReference type="SAM" id="SignalP"/>
    </source>
</evidence>
<dbReference type="EMBL" id="CM026422">
    <property type="protein sequence ID" value="KAG0585983.1"/>
    <property type="molecule type" value="Genomic_DNA"/>
</dbReference>
<name>A0A8T0IUD6_CERPU</name>
<evidence type="ECO:0000313" key="2">
    <source>
        <dbReference type="EMBL" id="KAG0585983.1"/>
    </source>
</evidence>
<keyword evidence="1" id="KW-0732">Signal</keyword>
<evidence type="ECO:0000313" key="3">
    <source>
        <dbReference type="Proteomes" id="UP000822688"/>
    </source>
</evidence>
<feature type="signal peptide" evidence="1">
    <location>
        <begin position="1"/>
        <end position="19"/>
    </location>
</feature>
<comment type="caution">
    <text evidence="2">The sequence shown here is derived from an EMBL/GenBank/DDBJ whole genome shotgun (WGS) entry which is preliminary data.</text>
</comment>
<proteinExistence type="predicted"/>
<organism evidence="2 3">
    <name type="scientific">Ceratodon purpureus</name>
    <name type="common">Fire moss</name>
    <name type="synonym">Dicranum purpureum</name>
    <dbReference type="NCBI Taxonomy" id="3225"/>
    <lineage>
        <taxon>Eukaryota</taxon>
        <taxon>Viridiplantae</taxon>
        <taxon>Streptophyta</taxon>
        <taxon>Embryophyta</taxon>
        <taxon>Bryophyta</taxon>
        <taxon>Bryophytina</taxon>
        <taxon>Bryopsida</taxon>
        <taxon>Dicranidae</taxon>
        <taxon>Pseudoditrichales</taxon>
        <taxon>Ditrichaceae</taxon>
        <taxon>Ceratodon</taxon>
    </lineage>
</organism>
<accession>A0A8T0IUD6</accession>
<feature type="chain" id="PRO_5035856072" evidence="1">
    <location>
        <begin position="20"/>
        <end position="50"/>
    </location>
</feature>
<dbReference type="AlphaFoldDB" id="A0A8T0IUD6"/>